<organism evidence="2">
    <name type="scientific">Blumeria graminis f. sp. tritici 96224</name>
    <dbReference type="NCBI Taxonomy" id="1268274"/>
    <lineage>
        <taxon>Eukaryota</taxon>
        <taxon>Fungi</taxon>
        <taxon>Dikarya</taxon>
        <taxon>Ascomycota</taxon>
        <taxon>Pezizomycotina</taxon>
        <taxon>Leotiomycetes</taxon>
        <taxon>Erysiphales</taxon>
        <taxon>Erysiphaceae</taxon>
        <taxon>Blumeria</taxon>
    </lineage>
</organism>
<evidence type="ECO:0000256" key="1">
    <source>
        <dbReference type="SAM" id="SignalP"/>
    </source>
</evidence>
<name>A0A381LF36_BLUGR</name>
<gene>
    <name evidence="2" type="ORF">BGT96224V2_LOCUS5372</name>
</gene>
<feature type="signal peptide" evidence="1">
    <location>
        <begin position="1"/>
        <end position="24"/>
    </location>
</feature>
<proteinExistence type="predicted"/>
<keyword evidence="1" id="KW-0732">Signal</keyword>
<feature type="chain" id="PRO_5016698540" evidence="1">
    <location>
        <begin position="25"/>
        <end position="94"/>
    </location>
</feature>
<sequence>MRNQLFCHVVVLLNAFSHLHSTSASPNSQDVVYLGDIMGDFLCDNNLFTSEKVRRSYNAGCSALQNDYFEKEFRPNWKITISTVEHRNLYSHGH</sequence>
<dbReference type="AlphaFoldDB" id="A0A381LF36"/>
<protein>
    <submittedName>
        <fullName evidence="2">BgtE-5763-3</fullName>
    </submittedName>
</protein>
<dbReference type="EMBL" id="UIGY01000163">
    <property type="protein sequence ID" value="SUZ12190.1"/>
    <property type="molecule type" value="Genomic_DNA"/>
</dbReference>
<evidence type="ECO:0000313" key="2">
    <source>
        <dbReference type="EMBL" id="SUZ12190.1"/>
    </source>
</evidence>
<accession>A0A381LF36</accession>
<reference evidence="2" key="1">
    <citation type="submission" date="2018-07" db="EMBL/GenBank/DDBJ databases">
        <authorList>
            <person name="Quirk P.G."/>
            <person name="Krulwich T.A."/>
        </authorList>
    </citation>
    <scope>NUCLEOTIDE SEQUENCE</scope>
    <source>
        <strain evidence="2">96224</strain>
    </source>
</reference>